<dbReference type="OrthoDB" id="4120062at2"/>
<keyword evidence="1" id="KW-0614">Plasmid</keyword>
<organism evidence="1 2">
    <name type="scientific">Streptomyces subrutilus</name>
    <dbReference type="NCBI Taxonomy" id="36818"/>
    <lineage>
        <taxon>Bacteria</taxon>
        <taxon>Bacillati</taxon>
        <taxon>Actinomycetota</taxon>
        <taxon>Actinomycetes</taxon>
        <taxon>Kitasatosporales</taxon>
        <taxon>Streptomycetaceae</taxon>
        <taxon>Streptomyces</taxon>
    </lineage>
</organism>
<proteinExistence type="predicted"/>
<dbReference type="RefSeq" id="WP_069918061.1">
    <property type="nucleotide sequence ID" value="NZ_CM007204.1"/>
</dbReference>
<dbReference type="AlphaFoldDB" id="A0A1E5NXR1"/>
<accession>A0A1E5NXR1</accession>
<gene>
    <name evidence="1" type="ORF">BGK67_35345</name>
</gene>
<evidence type="ECO:0000313" key="1">
    <source>
        <dbReference type="EMBL" id="OEJ20912.1"/>
    </source>
</evidence>
<dbReference type="EMBL" id="MEHK01000006">
    <property type="protein sequence ID" value="OEJ20912.1"/>
    <property type="molecule type" value="Genomic_DNA"/>
</dbReference>
<dbReference type="Proteomes" id="UP000095705">
    <property type="component" value="Plasmid pACMP2"/>
</dbReference>
<protein>
    <submittedName>
        <fullName evidence="1">Uncharacterized protein</fullName>
    </submittedName>
</protein>
<comment type="caution">
    <text evidence="1">The sequence shown here is derived from an EMBL/GenBank/DDBJ whole genome shotgun (WGS) entry which is preliminary data.</text>
</comment>
<sequence>MTSMEQQDVERLHSAAKLYPVHTPELDDAGEVPMITLGGVHVSVYLRLDEHGTPWMRLSVDLDEVEQELLPDGDALPTELLIGGQRVWWDR</sequence>
<evidence type="ECO:0000313" key="2">
    <source>
        <dbReference type="Proteomes" id="UP000095705"/>
    </source>
</evidence>
<name>A0A1E5NXR1_9ACTN</name>
<reference evidence="1 2" key="1">
    <citation type="submission" date="2016-08" db="EMBL/GenBank/DDBJ databases">
        <title>The complete genome of Streptomyces subrutilus 10-1-1.</title>
        <authorList>
            <person name="Chen X."/>
        </authorList>
    </citation>
    <scope>NUCLEOTIDE SEQUENCE [LARGE SCALE GENOMIC DNA]</scope>
    <source>
        <strain evidence="1 2">10-1-1</strain>
        <plasmid evidence="2">pacmp2</plasmid>
    </source>
</reference>
<keyword evidence="2" id="KW-1185">Reference proteome</keyword>
<geneLocation type="plasmid" evidence="2">
    <name>pacmp2</name>
</geneLocation>